<dbReference type="OrthoDB" id="9771071at2"/>
<keyword evidence="2" id="KW-0472">Membrane</keyword>
<feature type="chain" id="PRO_5022247139" evidence="4">
    <location>
        <begin position="32"/>
        <end position="409"/>
    </location>
</feature>
<evidence type="ECO:0000313" key="6">
    <source>
        <dbReference type="EMBL" id="TWI04975.1"/>
    </source>
</evidence>
<dbReference type="Proteomes" id="UP000315167">
    <property type="component" value="Unassembled WGS sequence"/>
</dbReference>
<name>A0A562LBQ9_9GAMM</name>
<comment type="subcellular location">
    <subcellularLocation>
        <location evidence="1">Membrane</location>
    </subcellularLocation>
</comment>
<keyword evidence="7" id="KW-1185">Reference proteome</keyword>
<evidence type="ECO:0000313" key="7">
    <source>
        <dbReference type="Proteomes" id="UP000315167"/>
    </source>
</evidence>
<comment type="caution">
    <text evidence="6">The sequence shown here is derived from an EMBL/GenBank/DDBJ whole genome shotgun (WGS) entry which is preliminary data.</text>
</comment>
<feature type="domain" description="Bacterial surface antigen (D15)" evidence="5">
    <location>
        <begin position="225"/>
        <end position="310"/>
    </location>
</feature>
<accession>A0A562LBQ9</accession>
<gene>
    <name evidence="6" type="ORF">IP90_01117</name>
</gene>
<feature type="compositionally biased region" description="Low complexity" evidence="3">
    <location>
        <begin position="34"/>
        <end position="43"/>
    </location>
</feature>
<dbReference type="Pfam" id="PF01103">
    <property type="entry name" value="Omp85"/>
    <property type="match status" value="1"/>
</dbReference>
<dbReference type="AlphaFoldDB" id="A0A562LBQ9"/>
<feature type="signal peptide" evidence="4">
    <location>
        <begin position="1"/>
        <end position="31"/>
    </location>
</feature>
<dbReference type="RefSeq" id="WP_144898619.1">
    <property type="nucleotide sequence ID" value="NZ_VLKN01000002.1"/>
</dbReference>
<evidence type="ECO:0000256" key="1">
    <source>
        <dbReference type="ARBA" id="ARBA00004370"/>
    </source>
</evidence>
<evidence type="ECO:0000256" key="4">
    <source>
        <dbReference type="SAM" id="SignalP"/>
    </source>
</evidence>
<organism evidence="6 7">
    <name type="scientific">Luteimonas cucumeris</name>
    <dbReference type="NCBI Taxonomy" id="985012"/>
    <lineage>
        <taxon>Bacteria</taxon>
        <taxon>Pseudomonadati</taxon>
        <taxon>Pseudomonadota</taxon>
        <taxon>Gammaproteobacteria</taxon>
        <taxon>Lysobacterales</taxon>
        <taxon>Lysobacteraceae</taxon>
        <taxon>Luteimonas</taxon>
    </lineage>
</organism>
<evidence type="ECO:0000256" key="2">
    <source>
        <dbReference type="ARBA" id="ARBA00023136"/>
    </source>
</evidence>
<dbReference type="EMBL" id="VLKN01000002">
    <property type="protein sequence ID" value="TWI04975.1"/>
    <property type="molecule type" value="Genomic_DNA"/>
</dbReference>
<protein>
    <submittedName>
        <fullName evidence="6">Surface antigen-like protein</fullName>
    </submittedName>
</protein>
<evidence type="ECO:0000256" key="3">
    <source>
        <dbReference type="SAM" id="MobiDB-lite"/>
    </source>
</evidence>
<dbReference type="Gene3D" id="2.40.160.50">
    <property type="entry name" value="membrane protein fhac: a member of the omp85/tpsb transporter family"/>
    <property type="match status" value="1"/>
</dbReference>
<reference evidence="6 7" key="1">
    <citation type="journal article" date="2015" name="Stand. Genomic Sci.">
        <title>Genomic Encyclopedia of Bacterial and Archaeal Type Strains, Phase III: the genomes of soil and plant-associated and newly described type strains.</title>
        <authorList>
            <person name="Whitman W.B."/>
            <person name="Woyke T."/>
            <person name="Klenk H.P."/>
            <person name="Zhou Y."/>
            <person name="Lilburn T.G."/>
            <person name="Beck B.J."/>
            <person name="De Vos P."/>
            <person name="Vandamme P."/>
            <person name="Eisen J.A."/>
            <person name="Garrity G."/>
            <person name="Hugenholtz P."/>
            <person name="Kyrpides N.C."/>
        </authorList>
    </citation>
    <scope>NUCLEOTIDE SEQUENCE [LARGE SCALE GENOMIC DNA]</scope>
    <source>
        <strain evidence="6 7">CGMCC 1.10821</strain>
    </source>
</reference>
<dbReference type="InterPro" id="IPR000184">
    <property type="entry name" value="Bac_surfAg_D15"/>
</dbReference>
<sequence>MPRSKKRSPLDRCLSLALVSLLLGVGGNVLAQEQAAAPPTEQEVGAAGQSAHTSLFRDPQDGKFDMSNWLLHHRGFLPVPIIITDPALGFGGGVMLAFFHRPKGSSPTRTGPDGKQEMITPNIFGVGGMKTEYGSKGYGAGAMMHFDEDRWRYTGGIADADLNLDFYTSGRFFPVQSVAVNLQSKVSFQRVSRRIGEQDMFLSLAWIYMDIDPRLEVLEDRKHFTDLDFEQVSSGLGLGFEYDTRDNPFTPSLGYFGKVEGNFYLPAIGSDVKFQSYRGHGYGYWPLGTKLVLGGRVDMRAVEGDVPFYRLPYIDLRGVPSARYQDSHTGVLETELRWNMTPRWATIGFIGAGRAWGERASFDDASTAVSKGLGLRYLIARQMGLYVGADYAWGPEDQTVIIQVGSAWR</sequence>
<dbReference type="GO" id="GO:0019867">
    <property type="term" value="C:outer membrane"/>
    <property type="evidence" value="ECO:0007669"/>
    <property type="project" value="InterPro"/>
</dbReference>
<keyword evidence="4" id="KW-0732">Signal</keyword>
<feature type="region of interest" description="Disordered" evidence="3">
    <location>
        <begin position="34"/>
        <end position="57"/>
    </location>
</feature>
<proteinExistence type="predicted"/>
<evidence type="ECO:0000259" key="5">
    <source>
        <dbReference type="Pfam" id="PF01103"/>
    </source>
</evidence>